<evidence type="ECO:0000259" key="1">
    <source>
        <dbReference type="Pfam" id="PF14332"/>
    </source>
</evidence>
<protein>
    <submittedName>
        <fullName evidence="2">DUF4388 domain-containing protein</fullName>
    </submittedName>
</protein>
<proteinExistence type="predicted"/>
<dbReference type="PANTHER" id="PTHR36304">
    <property type="entry name" value="DOMAIN GTPASE-ACTIVATING PROTEIN, PUTATIVE-RELATED-RELATED"/>
    <property type="match status" value="1"/>
</dbReference>
<dbReference type="Pfam" id="PF14332">
    <property type="entry name" value="DUF4388"/>
    <property type="match status" value="1"/>
</dbReference>
<reference evidence="2" key="1">
    <citation type="journal article" date="2020" name="mSystems">
        <title>Genome- and Community-Level Interaction Insights into Carbon Utilization and Element Cycling Functions of Hydrothermarchaeota in Hydrothermal Sediment.</title>
        <authorList>
            <person name="Zhou Z."/>
            <person name="Liu Y."/>
            <person name="Xu W."/>
            <person name="Pan J."/>
            <person name="Luo Z.H."/>
            <person name="Li M."/>
        </authorList>
    </citation>
    <scope>NUCLEOTIDE SEQUENCE [LARGE SCALE GENOMIC DNA]</scope>
    <source>
        <strain evidence="2">SpSt-81</strain>
    </source>
</reference>
<dbReference type="PANTHER" id="PTHR36304:SF4">
    <property type="entry name" value="DUF4388 DOMAIN-CONTAINING PROTEIN"/>
    <property type="match status" value="1"/>
</dbReference>
<comment type="caution">
    <text evidence="2">The sequence shown here is derived from an EMBL/GenBank/DDBJ whole genome shotgun (WGS) entry which is preliminary data.</text>
</comment>
<evidence type="ECO:0000313" key="2">
    <source>
        <dbReference type="EMBL" id="HFX13158.1"/>
    </source>
</evidence>
<feature type="domain" description="PatA-like N-terminal" evidence="1">
    <location>
        <begin position="5"/>
        <end position="100"/>
    </location>
</feature>
<dbReference type="InterPro" id="IPR025497">
    <property type="entry name" value="PatA-like_N"/>
</dbReference>
<sequence length="469" mass="55726">MSLNGDLKSVSLWEVLEILSFSRKTGRLQLTHGTKKTDVYFEEGRIKHIKADNCEDNDAILGLALWKEGNFTFFQDEKAPKANLSLDPLHILVDVSKDIDLIEYLGDLIFLLINITNLNEEEKYVGMLFDGLRPAKEIILNSPYGEARTLRIIEKLRKNRNLLRIDENLNLFWVYTFWRYFIYTLEKENERDFRKKWTDTLNRMPSAYKLTFEILTRDRKVEWFNIFPLIRDIPNSEFFSVIKDVFHFIESYRKLEINNVIDTGKILFLSQELEPYMEKVYVPIKHSEIIEENIVLWSFDGKRVLREMLDILPFGELRKLQLVKSVIDKKLVLPLGDNLKLDFLNYFFNFWQDILINLEKKGKAEEFKKDWDKFIYESLSDVKHLFSHLTFEAKPNFPYFYKNVAKSQEDELRAFLREALKVVYDFAIKVLSREEIEEVINNVLKNVERFSSQQVKLAVANLLNETYIK</sequence>
<accession>A0A7C3RHR6</accession>
<dbReference type="EMBL" id="DTIN01000011">
    <property type="protein sequence ID" value="HFX13158.1"/>
    <property type="molecule type" value="Genomic_DNA"/>
</dbReference>
<name>A0A7C3RHR6_DICTH</name>
<dbReference type="AlphaFoldDB" id="A0A7C3RHR6"/>
<organism evidence="2">
    <name type="scientific">Dictyoglomus thermophilum</name>
    <dbReference type="NCBI Taxonomy" id="14"/>
    <lineage>
        <taxon>Bacteria</taxon>
        <taxon>Pseudomonadati</taxon>
        <taxon>Dictyoglomota</taxon>
        <taxon>Dictyoglomia</taxon>
        <taxon>Dictyoglomales</taxon>
        <taxon>Dictyoglomaceae</taxon>
        <taxon>Dictyoglomus</taxon>
    </lineage>
</organism>
<gene>
    <name evidence="2" type="ORF">ENW00_03240</name>
</gene>